<accession>A0A059C555</accession>
<dbReference type="OMA" id="EDCTTRF"/>
<reference evidence="6" key="1">
    <citation type="submission" date="2013-07" db="EMBL/GenBank/DDBJ databases">
        <title>The genome of Eucalyptus grandis.</title>
        <authorList>
            <person name="Schmutz J."/>
            <person name="Hayes R."/>
            <person name="Myburg A."/>
            <person name="Tuskan G."/>
            <person name="Grattapaglia D."/>
            <person name="Rokhsar D.S."/>
        </authorList>
    </citation>
    <scope>NUCLEOTIDE SEQUENCE</scope>
    <source>
        <tissue evidence="6">Leaf extractions</tissue>
    </source>
</reference>
<keyword evidence="5" id="KW-1133">Transmembrane helix</keyword>
<dbReference type="Gramene" id="KCW73467">
    <property type="protein sequence ID" value="KCW73467"/>
    <property type="gene ID" value="EUGRSUZ_E01958"/>
</dbReference>
<evidence type="ECO:0000256" key="4">
    <source>
        <dbReference type="ARBA" id="ARBA00023306"/>
    </source>
</evidence>
<organism evidence="6">
    <name type="scientific">Eucalyptus grandis</name>
    <name type="common">Flooded gum</name>
    <dbReference type="NCBI Taxonomy" id="71139"/>
    <lineage>
        <taxon>Eukaryota</taxon>
        <taxon>Viridiplantae</taxon>
        <taxon>Streptophyta</taxon>
        <taxon>Embryophyta</taxon>
        <taxon>Tracheophyta</taxon>
        <taxon>Spermatophyta</taxon>
        <taxon>Magnoliopsida</taxon>
        <taxon>eudicotyledons</taxon>
        <taxon>Gunneridae</taxon>
        <taxon>Pentapetalae</taxon>
        <taxon>rosids</taxon>
        <taxon>malvids</taxon>
        <taxon>Myrtales</taxon>
        <taxon>Myrtaceae</taxon>
        <taxon>Myrtoideae</taxon>
        <taxon>Eucalypteae</taxon>
        <taxon>Eucalyptus</taxon>
    </lineage>
</organism>
<gene>
    <name evidence="6" type="ORF">EUGRSUZ_E01958</name>
</gene>
<keyword evidence="1" id="KW-0132">Cell division</keyword>
<evidence type="ECO:0000313" key="6">
    <source>
        <dbReference type="EMBL" id="KCW73467.1"/>
    </source>
</evidence>
<name>A0A059C555_EUCGR</name>
<evidence type="ECO:0000256" key="3">
    <source>
        <dbReference type="ARBA" id="ARBA00022786"/>
    </source>
</evidence>
<dbReference type="GO" id="GO:0005680">
    <property type="term" value="C:anaphase-promoting complex"/>
    <property type="evidence" value="ECO:0007669"/>
    <property type="project" value="InterPro"/>
</dbReference>
<dbReference type="InParanoid" id="A0A059C555"/>
<keyword evidence="2" id="KW-0498">Mitosis</keyword>
<dbReference type="EMBL" id="KK198757">
    <property type="protein sequence ID" value="KCW73467.1"/>
    <property type="molecule type" value="Genomic_DNA"/>
</dbReference>
<protein>
    <submittedName>
        <fullName evidence="6">Uncharacterized protein</fullName>
    </submittedName>
</protein>
<dbReference type="PANTHER" id="PTHR13260:SF0">
    <property type="entry name" value="ANAPHASE-PROMOTING COMPLEX SUBUNIT 4"/>
    <property type="match status" value="1"/>
</dbReference>
<evidence type="ECO:0000256" key="5">
    <source>
        <dbReference type="SAM" id="Phobius"/>
    </source>
</evidence>
<evidence type="ECO:0000256" key="1">
    <source>
        <dbReference type="ARBA" id="ARBA00022618"/>
    </source>
</evidence>
<evidence type="ECO:0000256" key="2">
    <source>
        <dbReference type="ARBA" id="ARBA00022776"/>
    </source>
</evidence>
<keyword evidence="5" id="KW-0812">Transmembrane</keyword>
<dbReference type="AlphaFoldDB" id="A0A059C555"/>
<proteinExistence type="predicted"/>
<dbReference type="PANTHER" id="PTHR13260">
    <property type="entry name" value="ANAPHASE PROMOTING COMPLEX SUBUNIT 4 APC4"/>
    <property type="match status" value="1"/>
</dbReference>
<keyword evidence="4" id="KW-0131">Cell cycle</keyword>
<dbReference type="GO" id="GO:0051301">
    <property type="term" value="P:cell division"/>
    <property type="evidence" value="ECO:0007669"/>
    <property type="project" value="UniProtKB-KW"/>
</dbReference>
<keyword evidence="3" id="KW-0833">Ubl conjugation pathway</keyword>
<keyword evidence="5" id="KW-0472">Membrane</keyword>
<feature type="transmembrane region" description="Helical" evidence="5">
    <location>
        <begin position="86"/>
        <end position="108"/>
    </location>
</feature>
<dbReference type="InterPro" id="IPR024789">
    <property type="entry name" value="APC4"/>
</dbReference>
<sequence length="136" mass="14988">MRQLGCLNWEEDAQVNRDTSGNGLAFEDCTTRFFPPAPRAPCMLGLVPGETGLTDDGQDSFVVLSNSSKQCFNILCSGDEDGVLCFSIFGVFPIGIVVSLLSVLDHIFSSIVYQIQSMTTSFLSHFHRAVFLNKWI</sequence>
<dbReference type="STRING" id="71139.A0A059C555"/>
<dbReference type="GO" id="GO:0031145">
    <property type="term" value="P:anaphase-promoting complex-dependent catabolic process"/>
    <property type="evidence" value="ECO:0007669"/>
    <property type="project" value="InterPro"/>
</dbReference>